<evidence type="ECO:0000256" key="6">
    <source>
        <dbReference type="SAM" id="SignalP"/>
    </source>
</evidence>
<keyword evidence="5" id="KW-0539">Nucleus</keyword>
<evidence type="ECO:0000256" key="1">
    <source>
        <dbReference type="ARBA" id="ARBA00004123"/>
    </source>
</evidence>
<reference evidence="8 9" key="1">
    <citation type="submission" date="2021-05" db="EMBL/GenBank/DDBJ databases">
        <title>Genome Assembly of Synthetic Allotetraploid Brassica napus Reveals Homoeologous Exchanges between Subgenomes.</title>
        <authorList>
            <person name="Davis J.T."/>
        </authorList>
    </citation>
    <scope>NUCLEOTIDE SEQUENCE [LARGE SCALE GENOMIC DNA]</scope>
    <source>
        <strain evidence="9">cv. Da-Ae</strain>
        <tissue evidence="8">Seedling</tissue>
    </source>
</reference>
<evidence type="ECO:0000313" key="8">
    <source>
        <dbReference type="EMBL" id="KAH0886600.1"/>
    </source>
</evidence>
<dbReference type="PANTHER" id="PTHR31111">
    <property type="entry name" value="BNAA05G37150D PROTEIN-RELATED"/>
    <property type="match status" value="1"/>
</dbReference>
<dbReference type="InterPro" id="IPR017451">
    <property type="entry name" value="F-box-assoc_interact_dom"/>
</dbReference>
<evidence type="ECO:0000313" key="9">
    <source>
        <dbReference type="Proteomes" id="UP000824890"/>
    </source>
</evidence>
<dbReference type="InterPro" id="IPR001810">
    <property type="entry name" value="F-box_dom"/>
</dbReference>
<dbReference type="Gene3D" id="2.40.330.10">
    <property type="entry name" value="DNA-binding pseudobarrel domain"/>
    <property type="match status" value="1"/>
</dbReference>
<sequence>MTLWAFLTISLVGDGFNASVPAMKPSRHNVSEDRQTILRRHSRYSLPIPIDLIIEILLRLSLKSIARCRCVSKLLASIVVRPDFTDSFLASSLARPQVLFACRKQNKNDVMFYFSTPQPQNPDENSSSIVANYHMSFPFDSLSLCSAVSGFVCIEDLRIIKGSKTPRPVWMICNPSTGQSFTLPKMESRKRIWIRCFLGYDPIEKQHKVLAMTWGHTKAEDHQVLTLLGGTDKLAWRRIECSIPQYGSPGPHNICINGVLYFKAQANRSSNGQDIIVCFDVRSEKYNFVKVMKRVVHPAAALVNYNGKLASVISQSPSHYIFDTTRSFEMWVLQDSEKHEWSKHIYIFPPLWKHISGGQNLYFVGVTGADEIVLCPKSLFREPFYVYYYNLKRGTIRRVEIQGLERLEGSYRVDTFLNHVEDVKIKSSSTAPPKWLMKVMMKEKNAHDPKLIIKKKLHASDLSKVQSRLSMPINQLLSSDFLTDEETTILHEPAPDPVKSTRKEGSKKGVSVVLVDPLLKRHEVELRRWKMGENWNYVVVGGWNNVDDVTVIWSFRYGRGKLCLALSPLYLNL</sequence>
<feature type="domain" description="F-box" evidence="7">
    <location>
        <begin position="48"/>
        <end position="88"/>
    </location>
</feature>
<keyword evidence="9" id="KW-1185">Reference proteome</keyword>
<dbReference type="SMART" id="SM00256">
    <property type="entry name" value="FBOX"/>
    <property type="match status" value="1"/>
</dbReference>
<dbReference type="Pfam" id="PF03754">
    <property type="entry name" value="At2g31720-like"/>
    <property type="match status" value="1"/>
</dbReference>
<gene>
    <name evidence="8" type="ORF">HID58_062696</name>
</gene>
<comment type="subcellular location">
    <subcellularLocation>
        <location evidence="1">Nucleus</location>
    </subcellularLocation>
</comment>
<dbReference type="EMBL" id="JAGKQM010000014">
    <property type="protein sequence ID" value="KAH0886600.1"/>
    <property type="molecule type" value="Genomic_DNA"/>
</dbReference>
<dbReference type="NCBIfam" id="TIGR01640">
    <property type="entry name" value="F_box_assoc_1"/>
    <property type="match status" value="1"/>
</dbReference>
<dbReference type="InterPro" id="IPR005508">
    <property type="entry name" value="At2g31720-like"/>
</dbReference>
<keyword evidence="4" id="KW-0804">Transcription</keyword>
<dbReference type="PANTHER" id="PTHR31111:SF99">
    <property type="entry name" value="F-BOX PROTEIN DOR"/>
    <property type="match status" value="1"/>
</dbReference>
<evidence type="ECO:0000256" key="5">
    <source>
        <dbReference type="ARBA" id="ARBA00023242"/>
    </source>
</evidence>
<evidence type="ECO:0000259" key="7">
    <source>
        <dbReference type="SMART" id="SM00256"/>
    </source>
</evidence>
<dbReference type="SUPFAM" id="SSF81383">
    <property type="entry name" value="F-box domain"/>
    <property type="match status" value="1"/>
</dbReference>
<evidence type="ECO:0000256" key="2">
    <source>
        <dbReference type="ARBA" id="ARBA00023015"/>
    </source>
</evidence>
<dbReference type="Pfam" id="PF08268">
    <property type="entry name" value="FBA_3"/>
    <property type="match status" value="1"/>
</dbReference>
<comment type="caution">
    <text evidence="8">The sequence shown here is derived from an EMBL/GenBank/DDBJ whole genome shotgun (WGS) entry which is preliminary data.</text>
</comment>
<dbReference type="InterPro" id="IPR036047">
    <property type="entry name" value="F-box-like_dom_sf"/>
</dbReference>
<dbReference type="Pfam" id="PF00646">
    <property type="entry name" value="F-box"/>
    <property type="match status" value="1"/>
</dbReference>
<feature type="signal peptide" evidence="6">
    <location>
        <begin position="1"/>
        <end position="15"/>
    </location>
</feature>
<keyword evidence="2" id="KW-0805">Transcription regulation</keyword>
<dbReference type="InterPro" id="IPR015300">
    <property type="entry name" value="DNA-bd_pseudobarrel_sf"/>
</dbReference>
<feature type="chain" id="PRO_5045592552" description="F-box domain-containing protein" evidence="6">
    <location>
        <begin position="16"/>
        <end position="573"/>
    </location>
</feature>
<dbReference type="Proteomes" id="UP000824890">
    <property type="component" value="Unassembled WGS sequence"/>
</dbReference>
<name>A0ABQ8A3E8_BRANA</name>
<evidence type="ECO:0000256" key="3">
    <source>
        <dbReference type="ARBA" id="ARBA00023125"/>
    </source>
</evidence>
<organism evidence="8 9">
    <name type="scientific">Brassica napus</name>
    <name type="common">Rape</name>
    <dbReference type="NCBI Taxonomy" id="3708"/>
    <lineage>
        <taxon>Eukaryota</taxon>
        <taxon>Viridiplantae</taxon>
        <taxon>Streptophyta</taxon>
        <taxon>Embryophyta</taxon>
        <taxon>Tracheophyta</taxon>
        <taxon>Spermatophyta</taxon>
        <taxon>Magnoliopsida</taxon>
        <taxon>eudicotyledons</taxon>
        <taxon>Gunneridae</taxon>
        <taxon>Pentapetalae</taxon>
        <taxon>rosids</taxon>
        <taxon>malvids</taxon>
        <taxon>Brassicales</taxon>
        <taxon>Brassicaceae</taxon>
        <taxon>Brassiceae</taxon>
        <taxon>Brassica</taxon>
    </lineage>
</organism>
<keyword evidence="6" id="KW-0732">Signal</keyword>
<proteinExistence type="predicted"/>
<dbReference type="InterPro" id="IPR013187">
    <property type="entry name" value="F-box-assoc_dom_typ3"/>
</dbReference>
<accession>A0ABQ8A3E8</accession>
<evidence type="ECO:0000256" key="4">
    <source>
        <dbReference type="ARBA" id="ARBA00023163"/>
    </source>
</evidence>
<keyword evidence="3" id="KW-0238">DNA-binding</keyword>
<protein>
    <recommendedName>
        <fullName evidence="7">F-box domain-containing protein</fullName>
    </recommendedName>
</protein>
<dbReference type="SUPFAM" id="SSF101936">
    <property type="entry name" value="DNA-binding pseudobarrel domain"/>
    <property type="match status" value="1"/>
</dbReference>